<dbReference type="Proteomes" id="UP000298493">
    <property type="component" value="Unassembled WGS sequence"/>
</dbReference>
<gene>
    <name evidence="1" type="ORF">E6O75_ATG01716</name>
</gene>
<comment type="caution">
    <text evidence="1">The sequence shown here is derived from an EMBL/GenBank/DDBJ whole genome shotgun (WGS) entry which is preliminary data.</text>
</comment>
<proteinExistence type="predicted"/>
<evidence type="ECO:0000313" key="2">
    <source>
        <dbReference type="Proteomes" id="UP000298493"/>
    </source>
</evidence>
<reference evidence="1 2" key="1">
    <citation type="submission" date="2019-04" db="EMBL/GenBank/DDBJ databases">
        <title>High contiguity whole genome sequence and gene annotation resource for two Venturia nashicola isolates.</title>
        <authorList>
            <person name="Prokchorchik M."/>
            <person name="Won K."/>
            <person name="Lee Y."/>
            <person name="Choi E.D."/>
            <person name="Segonzac C."/>
            <person name="Sohn K.H."/>
        </authorList>
    </citation>
    <scope>NUCLEOTIDE SEQUENCE [LARGE SCALE GENOMIC DNA]</scope>
    <source>
        <strain evidence="1 2">PRI2</strain>
    </source>
</reference>
<evidence type="ECO:0000313" key="1">
    <source>
        <dbReference type="EMBL" id="TID13738.1"/>
    </source>
</evidence>
<organism evidence="1 2">
    <name type="scientific">Venturia nashicola</name>
    <dbReference type="NCBI Taxonomy" id="86259"/>
    <lineage>
        <taxon>Eukaryota</taxon>
        <taxon>Fungi</taxon>
        <taxon>Dikarya</taxon>
        <taxon>Ascomycota</taxon>
        <taxon>Pezizomycotina</taxon>
        <taxon>Dothideomycetes</taxon>
        <taxon>Pleosporomycetidae</taxon>
        <taxon>Venturiales</taxon>
        <taxon>Venturiaceae</taxon>
        <taxon>Venturia</taxon>
    </lineage>
</organism>
<sequence length="67" mass="7209">MLPFAPASSGVLANSEPAVLNRATEVDKPVLHGFFLALLEVICAIEKLMTEATIEGEQRATSNLQRV</sequence>
<name>A0A4Z1P215_9PEZI</name>
<protein>
    <submittedName>
        <fullName evidence="1">Uncharacterized protein</fullName>
    </submittedName>
</protein>
<dbReference type="EMBL" id="SNSC02000025">
    <property type="protein sequence ID" value="TID13738.1"/>
    <property type="molecule type" value="Genomic_DNA"/>
</dbReference>
<dbReference type="AlphaFoldDB" id="A0A4Z1P215"/>
<accession>A0A4Z1P215</accession>
<keyword evidence="2" id="KW-1185">Reference proteome</keyword>